<feature type="region of interest" description="Disordered" evidence="9">
    <location>
        <begin position="1"/>
        <end position="24"/>
    </location>
</feature>
<feature type="compositionally biased region" description="Acidic residues" evidence="9">
    <location>
        <begin position="337"/>
        <end position="348"/>
    </location>
</feature>
<organism evidence="11 12">
    <name type="scientific">Cerrena zonata</name>
    <dbReference type="NCBI Taxonomy" id="2478898"/>
    <lineage>
        <taxon>Eukaryota</taxon>
        <taxon>Fungi</taxon>
        <taxon>Dikarya</taxon>
        <taxon>Basidiomycota</taxon>
        <taxon>Agaricomycotina</taxon>
        <taxon>Agaricomycetes</taxon>
        <taxon>Polyporales</taxon>
        <taxon>Cerrenaceae</taxon>
        <taxon>Cerrena</taxon>
    </lineage>
</organism>
<dbReference type="GO" id="GO:0016586">
    <property type="term" value="C:RSC-type complex"/>
    <property type="evidence" value="ECO:0007669"/>
    <property type="project" value="InterPro"/>
</dbReference>
<dbReference type="EMBL" id="JASBNA010000052">
    <property type="protein sequence ID" value="KAK7680098.1"/>
    <property type="molecule type" value="Genomic_DNA"/>
</dbReference>
<dbReference type="PANTHER" id="PTHR16062:SF19">
    <property type="entry name" value="PROTEIN POLYBROMO-1"/>
    <property type="match status" value="1"/>
</dbReference>
<keyword evidence="7" id="KW-0539">Nucleus</keyword>
<evidence type="ECO:0000256" key="1">
    <source>
        <dbReference type="ARBA" id="ARBA00004123"/>
    </source>
</evidence>
<keyword evidence="4" id="KW-0805">Transcription regulation</keyword>
<evidence type="ECO:0000313" key="11">
    <source>
        <dbReference type="EMBL" id="KAK7680098.1"/>
    </source>
</evidence>
<dbReference type="AlphaFoldDB" id="A0AAW0FGF7"/>
<keyword evidence="2" id="KW-0677">Repeat</keyword>
<evidence type="ECO:0000256" key="7">
    <source>
        <dbReference type="ARBA" id="ARBA00023242"/>
    </source>
</evidence>
<gene>
    <name evidence="11" type="ORF">QCA50_016823</name>
</gene>
<proteinExistence type="predicted"/>
<dbReference type="Pfam" id="PF00439">
    <property type="entry name" value="Bromodomain"/>
    <property type="match status" value="2"/>
</dbReference>
<comment type="subcellular location">
    <subcellularLocation>
        <location evidence="1">Nucleus</location>
    </subcellularLocation>
</comment>
<evidence type="ECO:0000256" key="5">
    <source>
        <dbReference type="ARBA" id="ARBA00023117"/>
    </source>
</evidence>
<evidence type="ECO:0000256" key="6">
    <source>
        <dbReference type="ARBA" id="ARBA00023163"/>
    </source>
</evidence>
<evidence type="ECO:0000256" key="8">
    <source>
        <dbReference type="PROSITE-ProRule" id="PRU00035"/>
    </source>
</evidence>
<dbReference type="Proteomes" id="UP001385951">
    <property type="component" value="Unassembled WGS sequence"/>
</dbReference>
<comment type="caution">
    <text evidence="11">The sequence shown here is derived from an EMBL/GenBank/DDBJ whole genome shotgun (WGS) entry which is preliminary data.</text>
</comment>
<dbReference type="Gene3D" id="1.20.920.10">
    <property type="entry name" value="Bromodomain-like"/>
    <property type="match status" value="2"/>
</dbReference>
<sequence length="595" mass="67565">MPPKRRHTAEPNQSKKAKVPQRSREDLEAFYASTLDLIYELKDDEDGRQLVSVFQKIPSKKQYPDYFEIIANPISISEIQKKVSKGQYSTESADEFLKDFELMHNNAATYNDPESWIVNDAKRILDFVNEEHDKLNNQSQSTAEITPEQVPHAATDLINDVIEHEFPDLGAISDPFMDVVDRKEYPDYFQVIQHPTSFNQVLADIKSKKLLSGSDSIANELEDFHREVNYIFQNAQLYNDPESLLHQDSLKLQEYFNNRFEDFKSSVKTSKPSSKKEGGPKLKLNLKLKPTEKDESETPEPSSRKKSKKRKEIKTELSDNEASELAPTPGPTTPKPDEEEEQDVEMESAESPHEKNIKQENVVSTIKRNALGKIDKSPIPSEAFIQGISVSSASSTVTSVIQNSHNHNYLPQQLTQSQKLKSFLFPDHPLGTSSSLFEYHFAPAGYMSQSYTISLPPDTNSLITLKVALHSLIHDIKRDSIEDGQLLMNLGSDDDFNFKLSVNDDEVSSGGEVIEERHTDEDILSAHYDLKLSHGLNVLDFELKVAPAIAKRLKKTTAESEVEENLGRHTRHQLQQLKMNWDVEKFTIYVICNSV</sequence>
<evidence type="ECO:0000256" key="3">
    <source>
        <dbReference type="ARBA" id="ARBA00022853"/>
    </source>
</evidence>
<keyword evidence="12" id="KW-1185">Reference proteome</keyword>
<dbReference type="GO" id="GO:0006338">
    <property type="term" value="P:chromatin remodeling"/>
    <property type="evidence" value="ECO:0007669"/>
    <property type="project" value="InterPro"/>
</dbReference>
<evidence type="ECO:0000259" key="10">
    <source>
        <dbReference type="PROSITE" id="PS50014"/>
    </source>
</evidence>
<feature type="domain" description="Bromo" evidence="10">
    <location>
        <begin position="46"/>
        <end position="118"/>
    </location>
</feature>
<name>A0AAW0FGF7_9APHY</name>
<protein>
    <recommendedName>
        <fullName evidence="10">Bromo domain-containing protein</fullName>
    </recommendedName>
</protein>
<dbReference type="InterPro" id="IPR001487">
    <property type="entry name" value="Bromodomain"/>
</dbReference>
<dbReference type="CDD" id="cd04369">
    <property type="entry name" value="Bromodomain"/>
    <property type="match status" value="2"/>
</dbReference>
<evidence type="ECO:0000256" key="9">
    <source>
        <dbReference type="SAM" id="MobiDB-lite"/>
    </source>
</evidence>
<evidence type="ECO:0000256" key="4">
    <source>
        <dbReference type="ARBA" id="ARBA00023015"/>
    </source>
</evidence>
<dbReference type="PROSITE" id="PS50014">
    <property type="entry name" value="BROMODOMAIN_2"/>
    <property type="match status" value="2"/>
</dbReference>
<dbReference type="GO" id="GO:0006368">
    <property type="term" value="P:transcription elongation by RNA polymerase II"/>
    <property type="evidence" value="ECO:0007669"/>
    <property type="project" value="TreeGrafter"/>
</dbReference>
<feature type="domain" description="Bromo" evidence="10">
    <location>
        <begin position="168"/>
        <end position="246"/>
    </location>
</feature>
<dbReference type="InterPro" id="IPR037382">
    <property type="entry name" value="Rsc/polybromo"/>
</dbReference>
<evidence type="ECO:0000256" key="2">
    <source>
        <dbReference type="ARBA" id="ARBA00022737"/>
    </source>
</evidence>
<dbReference type="GO" id="GO:0003682">
    <property type="term" value="F:chromatin binding"/>
    <property type="evidence" value="ECO:0007669"/>
    <property type="project" value="TreeGrafter"/>
</dbReference>
<dbReference type="PRINTS" id="PR00503">
    <property type="entry name" value="BROMODOMAIN"/>
</dbReference>
<dbReference type="SMART" id="SM00297">
    <property type="entry name" value="BROMO"/>
    <property type="match status" value="2"/>
</dbReference>
<reference evidence="11 12" key="1">
    <citation type="submission" date="2022-09" db="EMBL/GenBank/DDBJ databases">
        <authorList>
            <person name="Palmer J.M."/>
        </authorList>
    </citation>
    <scope>NUCLEOTIDE SEQUENCE [LARGE SCALE GENOMIC DNA]</scope>
    <source>
        <strain evidence="11 12">DSM 7382</strain>
    </source>
</reference>
<keyword evidence="6" id="KW-0804">Transcription</keyword>
<feature type="region of interest" description="Disordered" evidence="9">
    <location>
        <begin position="266"/>
        <end position="361"/>
    </location>
</feature>
<accession>A0AAW0FGF7</accession>
<dbReference type="InterPro" id="IPR036427">
    <property type="entry name" value="Bromodomain-like_sf"/>
</dbReference>
<dbReference type="PANTHER" id="PTHR16062">
    <property type="entry name" value="SWI/SNF-RELATED"/>
    <property type="match status" value="1"/>
</dbReference>
<dbReference type="SUPFAM" id="SSF47370">
    <property type="entry name" value="Bromodomain"/>
    <property type="match status" value="2"/>
</dbReference>
<evidence type="ECO:0000313" key="12">
    <source>
        <dbReference type="Proteomes" id="UP001385951"/>
    </source>
</evidence>
<keyword evidence="3" id="KW-0156">Chromatin regulator</keyword>
<keyword evidence="5 8" id="KW-0103">Bromodomain</keyword>